<dbReference type="PROSITE" id="PS00227">
    <property type="entry name" value="TUBULIN"/>
    <property type="match status" value="1"/>
</dbReference>
<evidence type="ECO:0000259" key="14">
    <source>
        <dbReference type="SMART" id="SM00865"/>
    </source>
</evidence>
<sequence length="450" mass="49800">MREIINLHIGQAGIQVGNSCWELYAQEHKIKQDGTLDASDRGDNDPGVFFNETSKGRYVPRNVMVDLEPSVIDSVRTGDYKELYHPGQLISGKEDAANNFARGHYTVGKDMVDKTIDCIRRIADNCSSLQGFLIFNSVGGGTGSGFASLLLEKISTEFTKKCKLGFTVYPSPQVSNSVVEPYNSVLSTHALLEHNDVTTVLDNEAIYDICKNKLKVERPTYTNLNRLIAQVVSSITCSLRFPGSLNVDLNEFQTNLVPYPRIHFMLSSLAPVNSKEEIHYTQNSVQELTSAAFDPTNMMARCNPSNGKYVSCCLLYRGDVVTKDVNQAIASVRTKAGIQIVDWSPCPFKIGINNRLPSVIKGADMAPVDKTVALLSNSTAIAEVFARTNAKFDLMYAKRAFVHWYVGEGMEEGEFAEAREDLAALEKDYEEISVDSQNSSMVGDEEEHVE</sequence>
<reference evidence="15 16" key="1">
    <citation type="submission" date="2024-03" db="EMBL/GenBank/DDBJ databases">
        <title>The Acrasis kona genome and developmental transcriptomes reveal deep origins of eukaryotic multicellular pathways.</title>
        <authorList>
            <person name="Sheikh S."/>
            <person name="Fu C.-J."/>
            <person name="Brown M.W."/>
            <person name="Baldauf S.L."/>
        </authorList>
    </citation>
    <scope>NUCLEOTIDE SEQUENCE [LARGE SCALE GENOMIC DNA]</scope>
    <source>
        <strain evidence="15 16">ATCC MYA-3509</strain>
    </source>
</reference>
<dbReference type="GO" id="GO:0005874">
    <property type="term" value="C:microtubule"/>
    <property type="evidence" value="ECO:0007669"/>
    <property type="project" value="UniProtKB-KW"/>
</dbReference>
<dbReference type="Gene3D" id="1.10.287.600">
    <property type="entry name" value="Helix hairpin bin"/>
    <property type="match status" value="1"/>
</dbReference>
<dbReference type="Pfam" id="PF03953">
    <property type="entry name" value="Tubulin_C"/>
    <property type="match status" value="1"/>
</dbReference>
<dbReference type="Gene3D" id="3.40.50.1440">
    <property type="entry name" value="Tubulin/FtsZ, GTPase domain"/>
    <property type="match status" value="1"/>
</dbReference>
<dbReference type="PANTHER" id="PTHR11588">
    <property type="entry name" value="TUBULIN"/>
    <property type="match status" value="1"/>
</dbReference>
<evidence type="ECO:0000256" key="9">
    <source>
        <dbReference type="ARBA" id="ARBA00034296"/>
    </source>
</evidence>
<dbReference type="InterPro" id="IPR008280">
    <property type="entry name" value="Tub_FtsZ_C"/>
</dbReference>
<dbReference type="InterPro" id="IPR013838">
    <property type="entry name" value="Beta-tubulin_BS"/>
</dbReference>
<keyword evidence="16" id="KW-1185">Reference proteome</keyword>
<dbReference type="FunFam" id="1.10.287.600:FF:000001">
    <property type="entry name" value="Tubulin alpha chain"/>
    <property type="match status" value="1"/>
</dbReference>
<dbReference type="PRINTS" id="PR01162">
    <property type="entry name" value="ALPHATUBULIN"/>
</dbReference>
<keyword evidence="7" id="KW-0460">Magnesium</keyword>
<dbReference type="InterPro" id="IPR036525">
    <property type="entry name" value="Tubulin/FtsZ_GTPase_sf"/>
</dbReference>
<proteinExistence type="inferred from homology"/>
<dbReference type="SMART" id="SM00864">
    <property type="entry name" value="Tubulin"/>
    <property type="match status" value="1"/>
</dbReference>
<organism evidence="15 16">
    <name type="scientific">Acrasis kona</name>
    <dbReference type="NCBI Taxonomy" id="1008807"/>
    <lineage>
        <taxon>Eukaryota</taxon>
        <taxon>Discoba</taxon>
        <taxon>Heterolobosea</taxon>
        <taxon>Tetramitia</taxon>
        <taxon>Eutetramitia</taxon>
        <taxon>Acrasidae</taxon>
        <taxon>Acrasis</taxon>
    </lineage>
</organism>
<dbReference type="SUPFAM" id="SSF55307">
    <property type="entry name" value="Tubulin C-terminal domain-like"/>
    <property type="match status" value="1"/>
</dbReference>
<dbReference type="SUPFAM" id="SSF52490">
    <property type="entry name" value="Tubulin nucleotide-binding domain-like"/>
    <property type="match status" value="1"/>
</dbReference>
<dbReference type="EMBL" id="JAOPGA020000730">
    <property type="protein sequence ID" value="KAL0481070.1"/>
    <property type="molecule type" value="Genomic_DNA"/>
</dbReference>
<dbReference type="FunFam" id="3.40.50.1440:FF:000004">
    <property type="entry name" value="Tubulin alpha chain"/>
    <property type="match status" value="1"/>
</dbReference>
<evidence type="ECO:0000313" key="16">
    <source>
        <dbReference type="Proteomes" id="UP001431209"/>
    </source>
</evidence>
<keyword evidence="6" id="KW-0378">Hydrolase</keyword>
<evidence type="ECO:0000256" key="3">
    <source>
        <dbReference type="ARBA" id="ARBA00011747"/>
    </source>
</evidence>
<dbReference type="InterPro" id="IPR037103">
    <property type="entry name" value="Tubulin/FtsZ-like_C"/>
</dbReference>
<evidence type="ECO:0000256" key="12">
    <source>
        <dbReference type="SAM" id="MobiDB-lite"/>
    </source>
</evidence>
<dbReference type="PROSITE" id="PS00228">
    <property type="entry name" value="TUBULIN_B_AUTOREG"/>
    <property type="match status" value="1"/>
</dbReference>
<keyword evidence="4 11" id="KW-0493">Microtubule</keyword>
<gene>
    <name evidence="15" type="ORF">AKO1_012838</name>
</gene>
<feature type="compositionally biased region" description="Basic and acidic residues" evidence="12">
    <location>
        <begin position="33"/>
        <end position="44"/>
    </location>
</feature>
<dbReference type="Gene3D" id="3.30.1330.20">
    <property type="entry name" value="Tubulin/FtsZ, C-terminal domain"/>
    <property type="match status" value="1"/>
</dbReference>
<evidence type="ECO:0000256" key="10">
    <source>
        <dbReference type="ARBA" id="ARBA00049117"/>
    </source>
</evidence>
<evidence type="ECO:0000313" key="15">
    <source>
        <dbReference type="EMBL" id="KAL0481070.1"/>
    </source>
</evidence>
<evidence type="ECO:0000256" key="2">
    <source>
        <dbReference type="ARBA" id="ARBA00009636"/>
    </source>
</evidence>
<dbReference type="InterPro" id="IPR018316">
    <property type="entry name" value="Tubulin/FtsZ_2-layer-sand-dom"/>
</dbReference>
<feature type="region of interest" description="Disordered" evidence="12">
    <location>
        <begin position="33"/>
        <end position="53"/>
    </location>
</feature>
<comment type="cofactor">
    <cofactor evidence="1">
        <name>Mg(2+)</name>
        <dbReference type="ChEBI" id="CHEBI:18420"/>
    </cofactor>
</comment>
<evidence type="ECO:0000256" key="5">
    <source>
        <dbReference type="ARBA" id="ARBA00022741"/>
    </source>
</evidence>
<comment type="subunit">
    <text evidence="3 11">Dimer of alpha and beta chains. A typical microtubule is a hollow water-filled tube with an outer diameter of 25 nm and an inner diameter of 15 nM. Alpha-beta heterodimers associate head-to-tail to form protofilaments running lengthwise along the microtubule wall with the beta-tubulin subunit facing the microtubule plus end conferring a structural polarity. Microtubules usually have 13 protofilaments but different protofilament numbers can be found in some organisms and specialized cells.</text>
</comment>
<comment type="catalytic activity">
    <reaction evidence="10">
        <text>GTP + H2O = GDP + phosphate + H(+)</text>
        <dbReference type="Rhea" id="RHEA:19669"/>
        <dbReference type="ChEBI" id="CHEBI:15377"/>
        <dbReference type="ChEBI" id="CHEBI:15378"/>
        <dbReference type="ChEBI" id="CHEBI:37565"/>
        <dbReference type="ChEBI" id="CHEBI:43474"/>
        <dbReference type="ChEBI" id="CHEBI:58189"/>
    </reaction>
    <physiologicalReaction direction="left-to-right" evidence="10">
        <dbReference type="Rhea" id="RHEA:19670"/>
    </physiologicalReaction>
</comment>
<dbReference type="InterPro" id="IPR002452">
    <property type="entry name" value="Alpha_tubulin"/>
</dbReference>
<evidence type="ECO:0000256" key="4">
    <source>
        <dbReference type="ARBA" id="ARBA00022701"/>
    </source>
</evidence>
<evidence type="ECO:0000256" key="11">
    <source>
        <dbReference type="RuleBase" id="RU000352"/>
    </source>
</evidence>
<dbReference type="InterPro" id="IPR017975">
    <property type="entry name" value="Tubulin_CS"/>
</dbReference>
<dbReference type="GO" id="GO:0005200">
    <property type="term" value="F:structural constituent of cytoskeleton"/>
    <property type="evidence" value="ECO:0007669"/>
    <property type="project" value="InterPro"/>
</dbReference>
<feature type="domain" description="Tubulin/FtsZ GTPase" evidence="13">
    <location>
        <begin position="46"/>
        <end position="243"/>
    </location>
</feature>
<protein>
    <recommendedName>
        <fullName evidence="11">Tubulin alpha chain</fullName>
    </recommendedName>
</protein>
<dbReference type="CDD" id="cd02186">
    <property type="entry name" value="alpha_tubulin"/>
    <property type="match status" value="1"/>
</dbReference>
<keyword evidence="8 11" id="KW-0342">GTP-binding</keyword>
<evidence type="ECO:0000256" key="7">
    <source>
        <dbReference type="ARBA" id="ARBA00022842"/>
    </source>
</evidence>
<evidence type="ECO:0000256" key="1">
    <source>
        <dbReference type="ARBA" id="ARBA00001946"/>
    </source>
</evidence>
<name>A0AAW2YVA0_9EUKA</name>
<keyword evidence="5 11" id="KW-0547">Nucleotide-binding</keyword>
<comment type="similarity">
    <text evidence="2 11">Belongs to the tubulin family.</text>
</comment>
<dbReference type="InterPro" id="IPR000217">
    <property type="entry name" value="Tubulin"/>
</dbReference>
<comment type="function">
    <text evidence="9 11">Tubulin is the major constituent of microtubules, a cylinder consisting of laterally associated linear protofilaments composed of alpha- and beta-tubulin heterodimers. Microtubules grow by the addition of GTP-tubulin dimers to the microtubule end, where a stabilizing cap forms. Below the cap, tubulin dimers are in GDP-bound state, owing to GTPase activity of alpha-tubulin.</text>
</comment>
<comment type="caution">
    <text evidence="15">The sequence shown here is derived from an EMBL/GenBank/DDBJ whole genome shotgun (WGS) entry which is preliminary data.</text>
</comment>
<feature type="region of interest" description="Disordered" evidence="12">
    <location>
        <begin position="431"/>
        <end position="450"/>
    </location>
</feature>
<dbReference type="InterPro" id="IPR023123">
    <property type="entry name" value="Tubulin_C"/>
</dbReference>
<evidence type="ECO:0000256" key="8">
    <source>
        <dbReference type="ARBA" id="ARBA00023134"/>
    </source>
</evidence>
<dbReference type="InterPro" id="IPR003008">
    <property type="entry name" value="Tubulin_FtsZ_GTPase"/>
</dbReference>
<dbReference type="GO" id="GO:0007017">
    <property type="term" value="P:microtubule-based process"/>
    <property type="evidence" value="ECO:0007669"/>
    <property type="project" value="InterPro"/>
</dbReference>
<accession>A0AAW2YVA0</accession>
<dbReference type="PRINTS" id="PR01161">
    <property type="entry name" value="TUBULIN"/>
</dbReference>
<dbReference type="AlphaFoldDB" id="A0AAW2YVA0"/>
<feature type="domain" description="Tubulin/FtsZ 2-layer sandwich" evidence="14">
    <location>
        <begin position="245"/>
        <end position="390"/>
    </location>
</feature>
<dbReference type="GO" id="GO:0016787">
    <property type="term" value="F:hydrolase activity"/>
    <property type="evidence" value="ECO:0007669"/>
    <property type="project" value="UniProtKB-KW"/>
</dbReference>
<evidence type="ECO:0000256" key="6">
    <source>
        <dbReference type="ARBA" id="ARBA00022801"/>
    </source>
</evidence>
<dbReference type="Pfam" id="PF00091">
    <property type="entry name" value="Tubulin"/>
    <property type="match status" value="1"/>
</dbReference>
<dbReference type="Proteomes" id="UP001431209">
    <property type="component" value="Unassembled WGS sequence"/>
</dbReference>
<evidence type="ECO:0000259" key="13">
    <source>
        <dbReference type="SMART" id="SM00864"/>
    </source>
</evidence>
<dbReference type="GO" id="GO:0005525">
    <property type="term" value="F:GTP binding"/>
    <property type="evidence" value="ECO:0007669"/>
    <property type="project" value="UniProtKB-UniRule"/>
</dbReference>
<dbReference type="SMART" id="SM00865">
    <property type="entry name" value="Tubulin_C"/>
    <property type="match status" value="1"/>
</dbReference>